<evidence type="ECO:0000256" key="4">
    <source>
        <dbReference type="ARBA" id="ARBA00023242"/>
    </source>
</evidence>
<evidence type="ECO:0000313" key="7">
    <source>
        <dbReference type="EMBL" id="VTJ77755.1"/>
    </source>
</evidence>
<dbReference type="PANTHER" id="PTHR16073">
    <property type="entry name" value="DCR DOMAIN-CONTAINING PROTEIN"/>
    <property type="match status" value="1"/>
</dbReference>
<comment type="subcellular location">
    <subcellularLocation>
        <location evidence="1">Nucleus</location>
    </subcellularLocation>
</comment>
<dbReference type="InterPro" id="IPR039590">
    <property type="entry name" value="Dppa2/4"/>
</dbReference>
<evidence type="ECO:0000256" key="3">
    <source>
        <dbReference type="ARBA" id="ARBA00023163"/>
    </source>
</evidence>
<evidence type="ECO:0000313" key="8">
    <source>
        <dbReference type="Proteomes" id="UP000335636"/>
    </source>
</evidence>
<dbReference type="EMBL" id="CABDUW010000995">
    <property type="protein sequence ID" value="VTJ77755.1"/>
    <property type="molecule type" value="Genomic_DNA"/>
</dbReference>
<dbReference type="GO" id="GO:0005634">
    <property type="term" value="C:nucleus"/>
    <property type="evidence" value="ECO:0007669"/>
    <property type="project" value="UniProtKB-SubCell"/>
</dbReference>
<accession>A0A5E4C7S1</accession>
<keyword evidence="2" id="KW-0805">Transcription regulation</keyword>
<evidence type="ECO:0000256" key="1">
    <source>
        <dbReference type="ARBA" id="ARBA00004123"/>
    </source>
</evidence>
<keyword evidence="4" id="KW-0539">Nucleus</keyword>
<dbReference type="AlphaFoldDB" id="A0A5E4C7S1"/>
<feature type="region of interest" description="Disordered" evidence="5">
    <location>
        <begin position="1"/>
        <end position="57"/>
    </location>
</feature>
<sequence length="277" mass="31008">RSYTEKSRQEERGASSQPSTSTQGTKRKKKVQDDQASCPKKKSEDTNSQKCPKKISVPPLPLELPPINFVHRDVLRAWCQQLHLSSKGQKLDTYKRLCDKAYPQQKLYLQNIPITANETRMSIRSNLKADKRKKPLGSSKKRTCSVGTAPLEVVPSPEELPVLEEPPALYEEVSTSVVMTSAPEEVLGSWNTDETSAMQAETVQSPPETHGVRWCVVHGRSLPADKSGWVQLQFHAGQAWVPEKKKGKVSALFLLPSCSFPPRHLEDNLLCPKCVKR</sequence>
<evidence type="ECO:0000256" key="2">
    <source>
        <dbReference type="ARBA" id="ARBA00023015"/>
    </source>
</evidence>
<name>A0A5E4C7S1_MARMO</name>
<evidence type="ECO:0000259" key="6">
    <source>
        <dbReference type="Pfam" id="PF14047"/>
    </source>
</evidence>
<reference evidence="7" key="1">
    <citation type="submission" date="2019-04" db="EMBL/GenBank/DDBJ databases">
        <authorList>
            <person name="Alioto T."/>
            <person name="Alioto T."/>
        </authorList>
    </citation>
    <scope>NUCLEOTIDE SEQUENCE [LARGE SCALE GENOMIC DNA]</scope>
</reference>
<comment type="caution">
    <text evidence="7">The sequence shown here is derived from an EMBL/GenBank/DDBJ whole genome shotgun (WGS) entry which is preliminary data.</text>
</comment>
<dbReference type="GO" id="GO:0048731">
    <property type="term" value="P:system development"/>
    <property type="evidence" value="ECO:0007669"/>
    <property type="project" value="TreeGrafter"/>
</dbReference>
<dbReference type="Proteomes" id="UP000335636">
    <property type="component" value="Unassembled WGS sequence"/>
</dbReference>
<gene>
    <name evidence="7" type="ORF">MONAX_5E007957</name>
</gene>
<keyword evidence="3" id="KW-0804">Transcription</keyword>
<organism evidence="7 8">
    <name type="scientific">Marmota monax</name>
    <name type="common">Woodchuck</name>
    <dbReference type="NCBI Taxonomy" id="9995"/>
    <lineage>
        <taxon>Eukaryota</taxon>
        <taxon>Metazoa</taxon>
        <taxon>Chordata</taxon>
        <taxon>Craniata</taxon>
        <taxon>Vertebrata</taxon>
        <taxon>Euteleostomi</taxon>
        <taxon>Mammalia</taxon>
        <taxon>Eutheria</taxon>
        <taxon>Euarchontoglires</taxon>
        <taxon>Glires</taxon>
        <taxon>Rodentia</taxon>
        <taxon>Sciuromorpha</taxon>
        <taxon>Sciuridae</taxon>
        <taxon>Xerinae</taxon>
        <taxon>Marmotini</taxon>
        <taxon>Marmota</taxon>
    </lineage>
</organism>
<feature type="compositionally biased region" description="Basic and acidic residues" evidence="5">
    <location>
        <begin position="1"/>
        <end position="13"/>
    </location>
</feature>
<protein>
    <recommendedName>
        <fullName evidence="6">Developmental pluripotency-associated protein 2/4 C-terminal domain-containing protein</fullName>
    </recommendedName>
</protein>
<proteinExistence type="predicted"/>
<dbReference type="PANTHER" id="PTHR16073:SF8">
    <property type="entry name" value="DEVELOPMENTAL PLURIPOTENCY-ASSOCIATED PROTEIN 4"/>
    <property type="match status" value="1"/>
</dbReference>
<dbReference type="Pfam" id="PF14047">
    <property type="entry name" value="DCR"/>
    <property type="match status" value="1"/>
</dbReference>
<evidence type="ECO:0000256" key="5">
    <source>
        <dbReference type="SAM" id="MobiDB-lite"/>
    </source>
</evidence>
<feature type="compositionally biased region" description="Polar residues" evidence="5">
    <location>
        <begin position="14"/>
        <end position="24"/>
    </location>
</feature>
<feature type="domain" description="Developmental pluripotency-associated protein 2/4 C-terminal" evidence="6">
    <location>
        <begin position="211"/>
        <end position="277"/>
    </location>
</feature>
<dbReference type="GO" id="GO:0003682">
    <property type="term" value="F:chromatin binding"/>
    <property type="evidence" value="ECO:0007669"/>
    <property type="project" value="InterPro"/>
</dbReference>
<keyword evidence="8" id="KW-1185">Reference proteome</keyword>
<dbReference type="InterPro" id="IPR025891">
    <property type="entry name" value="Dppa2/4_C_dom"/>
</dbReference>
<feature type="non-terminal residue" evidence="7">
    <location>
        <position position="1"/>
    </location>
</feature>